<proteinExistence type="predicted"/>
<feature type="chain" id="PRO_5020244923" description="Ricin B lectin domain-containing protein" evidence="2">
    <location>
        <begin position="26"/>
        <end position="279"/>
    </location>
</feature>
<accession>A0A4P9YA51</accession>
<feature type="compositionally biased region" description="Basic and acidic residues" evidence="1">
    <location>
        <begin position="269"/>
        <end position="279"/>
    </location>
</feature>
<feature type="region of interest" description="Disordered" evidence="1">
    <location>
        <begin position="40"/>
        <end position="71"/>
    </location>
</feature>
<feature type="signal peptide" evidence="2">
    <location>
        <begin position="1"/>
        <end position="25"/>
    </location>
</feature>
<reference evidence="4" key="1">
    <citation type="journal article" date="2018" name="Nat. Microbiol.">
        <title>Leveraging single-cell genomics to expand the fungal tree of life.</title>
        <authorList>
            <person name="Ahrendt S.R."/>
            <person name="Quandt C.A."/>
            <person name="Ciobanu D."/>
            <person name="Clum A."/>
            <person name="Salamov A."/>
            <person name="Andreopoulos B."/>
            <person name="Cheng J.F."/>
            <person name="Woyke T."/>
            <person name="Pelin A."/>
            <person name="Henrissat B."/>
            <person name="Reynolds N.K."/>
            <person name="Benny G.L."/>
            <person name="Smith M.E."/>
            <person name="James T.Y."/>
            <person name="Grigoriev I.V."/>
        </authorList>
    </citation>
    <scope>NUCLEOTIDE SEQUENCE [LARGE SCALE GENOMIC DNA]</scope>
</reference>
<keyword evidence="2" id="KW-0732">Signal</keyword>
<evidence type="ECO:0000256" key="2">
    <source>
        <dbReference type="SAM" id="SignalP"/>
    </source>
</evidence>
<feature type="region of interest" description="Disordered" evidence="1">
    <location>
        <begin position="260"/>
        <end position="279"/>
    </location>
</feature>
<protein>
    <recommendedName>
        <fullName evidence="5">Ricin B lectin domain-containing protein</fullName>
    </recommendedName>
</protein>
<dbReference type="EMBL" id="KZ987775">
    <property type="protein sequence ID" value="RKP14930.1"/>
    <property type="molecule type" value="Genomic_DNA"/>
</dbReference>
<keyword evidence="4" id="KW-1185">Reference proteome</keyword>
<dbReference type="AlphaFoldDB" id="A0A4P9YA51"/>
<dbReference type="OrthoDB" id="10437273at2759"/>
<evidence type="ECO:0000256" key="1">
    <source>
        <dbReference type="SAM" id="MobiDB-lite"/>
    </source>
</evidence>
<evidence type="ECO:0000313" key="4">
    <source>
        <dbReference type="Proteomes" id="UP000267251"/>
    </source>
</evidence>
<sequence length="279" mass="29635">MRSPHLFLLSSLFFLLVLLTASTQAGDGGHFNIIPAASSSAASSSQPTPTSSSSDSSATGTSHASTFGDKADKKQNYTGSITELFLPPLNAVMQGNASTDQKNMVAELIHLDTGLMLSSAFFSNSSAILGLVTSEMIPNLAGGYYVGRWSINTQMIQLNIPQLIVESSMTSDSAKSFLCLSIAPDESKLIILGVCNFKKSPKETLWTIGRMANDPTGSIFQIQSSSGKDVCLGFPSGSPYPSLVSCTTTQSQWTYFNVDPEPVSAPDIGQDKDQDQQHG</sequence>
<gene>
    <name evidence="3" type="ORF">BJ684DRAFT_14780</name>
</gene>
<feature type="compositionally biased region" description="Low complexity" evidence="1">
    <location>
        <begin position="40"/>
        <end position="66"/>
    </location>
</feature>
<name>A0A4P9YA51_9FUNG</name>
<evidence type="ECO:0000313" key="3">
    <source>
        <dbReference type="EMBL" id="RKP14930.1"/>
    </source>
</evidence>
<organism evidence="3 4">
    <name type="scientific">Piptocephalis cylindrospora</name>
    <dbReference type="NCBI Taxonomy" id="1907219"/>
    <lineage>
        <taxon>Eukaryota</taxon>
        <taxon>Fungi</taxon>
        <taxon>Fungi incertae sedis</taxon>
        <taxon>Zoopagomycota</taxon>
        <taxon>Zoopagomycotina</taxon>
        <taxon>Zoopagomycetes</taxon>
        <taxon>Zoopagales</taxon>
        <taxon>Piptocephalidaceae</taxon>
        <taxon>Piptocephalis</taxon>
    </lineage>
</organism>
<dbReference type="Proteomes" id="UP000267251">
    <property type="component" value="Unassembled WGS sequence"/>
</dbReference>
<evidence type="ECO:0008006" key="5">
    <source>
        <dbReference type="Google" id="ProtNLM"/>
    </source>
</evidence>